<dbReference type="SUPFAM" id="SSF52172">
    <property type="entry name" value="CheY-like"/>
    <property type="match status" value="1"/>
</dbReference>
<dbReference type="InterPro" id="IPR007492">
    <property type="entry name" value="LytTR_DNA-bd_dom"/>
</dbReference>
<organism evidence="4 5">
    <name type="scientific">Pedobacter montanisoli</name>
    <dbReference type="NCBI Taxonomy" id="2923277"/>
    <lineage>
        <taxon>Bacteria</taxon>
        <taxon>Pseudomonadati</taxon>
        <taxon>Bacteroidota</taxon>
        <taxon>Sphingobacteriia</taxon>
        <taxon>Sphingobacteriales</taxon>
        <taxon>Sphingobacteriaceae</taxon>
        <taxon>Pedobacter</taxon>
    </lineage>
</organism>
<name>A0ABS9ZWI1_9SPHI</name>
<reference evidence="4" key="1">
    <citation type="submission" date="2022-03" db="EMBL/GenBank/DDBJ databases">
        <authorList>
            <person name="Woo C.Y."/>
        </authorList>
    </citation>
    <scope>NUCLEOTIDE SEQUENCE</scope>
    <source>
        <strain evidence="4">CYS-01</strain>
    </source>
</reference>
<dbReference type="Proteomes" id="UP001165460">
    <property type="component" value="Unassembled WGS sequence"/>
</dbReference>
<dbReference type="InterPro" id="IPR011006">
    <property type="entry name" value="CheY-like_superfamily"/>
</dbReference>
<gene>
    <name evidence="4" type="ORF">MMF97_08110</name>
</gene>
<keyword evidence="4" id="KW-0238">DNA-binding</keyword>
<dbReference type="InterPro" id="IPR046947">
    <property type="entry name" value="LytR-like"/>
</dbReference>
<comment type="caution">
    <text evidence="4">The sequence shown here is derived from an EMBL/GenBank/DDBJ whole genome shotgun (WGS) entry which is preliminary data.</text>
</comment>
<dbReference type="PROSITE" id="PS50930">
    <property type="entry name" value="HTH_LYTTR"/>
    <property type="match status" value="1"/>
</dbReference>
<dbReference type="PANTHER" id="PTHR37299">
    <property type="entry name" value="TRANSCRIPTIONAL REGULATOR-RELATED"/>
    <property type="match status" value="1"/>
</dbReference>
<protein>
    <submittedName>
        <fullName evidence="4">LytTR family DNA-binding domain-containing protein</fullName>
    </submittedName>
</protein>
<dbReference type="InterPro" id="IPR001789">
    <property type="entry name" value="Sig_transdc_resp-reg_receiver"/>
</dbReference>
<keyword evidence="1" id="KW-0597">Phosphoprotein</keyword>
<feature type="domain" description="Response regulatory" evidence="2">
    <location>
        <begin position="3"/>
        <end position="114"/>
    </location>
</feature>
<dbReference type="Pfam" id="PF04397">
    <property type="entry name" value="LytTR"/>
    <property type="match status" value="1"/>
</dbReference>
<keyword evidence="5" id="KW-1185">Reference proteome</keyword>
<evidence type="ECO:0000256" key="1">
    <source>
        <dbReference type="PROSITE-ProRule" id="PRU00169"/>
    </source>
</evidence>
<dbReference type="Gene3D" id="2.40.50.1020">
    <property type="entry name" value="LytTr DNA-binding domain"/>
    <property type="match status" value="1"/>
</dbReference>
<evidence type="ECO:0000259" key="3">
    <source>
        <dbReference type="PROSITE" id="PS50930"/>
    </source>
</evidence>
<proteinExistence type="predicted"/>
<dbReference type="Pfam" id="PF00072">
    <property type="entry name" value="Response_reg"/>
    <property type="match status" value="1"/>
</dbReference>
<evidence type="ECO:0000259" key="2">
    <source>
        <dbReference type="PROSITE" id="PS50110"/>
    </source>
</evidence>
<accession>A0ABS9ZWI1</accession>
<feature type="modified residue" description="4-aspartylphosphate" evidence="1">
    <location>
        <position position="54"/>
    </location>
</feature>
<dbReference type="RefSeq" id="WP_243361349.1">
    <property type="nucleotide sequence ID" value="NZ_JALGBH010000002.1"/>
</dbReference>
<sequence length="226" mass="26474">MINCLIIDDEPLAQNVLEHYINAYEQLNLIKKCSTVLEAFEVLHLHDIQLIFLDIKLPSISGIDFIKTLKNPPAVIFTTAYSEYAVQSYELDAIDYLLKPITLERFNRSMERVLKQQPRNEQSDKTYTYFKASGKLLKVEHHELYYAQSVKDYILLHTLKGNIITYMTMKHLEELLPADQFLRVHRSYLININYLTSVEKNRLYVNQIPISIGGSSYKEKIKERIK</sequence>
<evidence type="ECO:0000313" key="5">
    <source>
        <dbReference type="Proteomes" id="UP001165460"/>
    </source>
</evidence>
<dbReference type="SMART" id="SM00850">
    <property type="entry name" value="LytTR"/>
    <property type="match status" value="1"/>
</dbReference>
<feature type="domain" description="HTH LytTR-type" evidence="3">
    <location>
        <begin position="128"/>
        <end position="226"/>
    </location>
</feature>
<dbReference type="PROSITE" id="PS50110">
    <property type="entry name" value="RESPONSE_REGULATORY"/>
    <property type="match status" value="1"/>
</dbReference>
<dbReference type="PANTHER" id="PTHR37299:SF1">
    <property type="entry name" value="STAGE 0 SPORULATION PROTEIN A HOMOLOG"/>
    <property type="match status" value="1"/>
</dbReference>
<dbReference type="Gene3D" id="3.40.50.2300">
    <property type="match status" value="1"/>
</dbReference>
<dbReference type="SMART" id="SM00448">
    <property type="entry name" value="REC"/>
    <property type="match status" value="1"/>
</dbReference>
<dbReference type="GO" id="GO:0003677">
    <property type="term" value="F:DNA binding"/>
    <property type="evidence" value="ECO:0007669"/>
    <property type="project" value="UniProtKB-KW"/>
</dbReference>
<evidence type="ECO:0000313" key="4">
    <source>
        <dbReference type="EMBL" id="MCJ0742671.1"/>
    </source>
</evidence>
<dbReference type="EMBL" id="JALGBH010000002">
    <property type="protein sequence ID" value="MCJ0742671.1"/>
    <property type="molecule type" value="Genomic_DNA"/>
</dbReference>